<dbReference type="RefSeq" id="WP_115374580.1">
    <property type="nucleotide sequence ID" value="NZ_QASA01000001.1"/>
</dbReference>
<sequence length="124" mass="14448">MRHPKNRKLRLADLLADKSFIDWVHQVDGEARVKWAAYWQQNPHQQALVADAALIVRGIPFAPNRLPPQVVEQQWQQLRPRLQTPVPTRQAKQASSFLNDYQYAALTFFSILVGAMGYWYFKTK</sequence>
<proteinExistence type="predicted"/>
<dbReference type="EMBL" id="QASA01000001">
    <property type="protein sequence ID" value="RDC65593.1"/>
    <property type="molecule type" value="Genomic_DNA"/>
</dbReference>
<dbReference type="Proteomes" id="UP000253919">
    <property type="component" value="Unassembled WGS sequence"/>
</dbReference>
<organism evidence="2 3">
    <name type="scientific">Adhaeribacter pallidiroseus</name>
    <dbReference type="NCBI Taxonomy" id="2072847"/>
    <lineage>
        <taxon>Bacteria</taxon>
        <taxon>Pseudomonadati</taxon>
        <taxon>Bacteroidota</taxon>
        <taxon>Cytophagia</taxon>
        <taxon>Cytophagales</taxon>
        <taxon>Hymenobacteraceae</taxon>
        <taxon>Adhaeribacter</taxon>
    </lineage>
</organism>
<keyword evidence="1" id="KW-0472">Membrane</keyword>
<comment type="caution">
    <text evidence="2">The sequence shown here is derived from an EMBL/GenBank/DDBJ whole genome shotgun (WGS) entry which is preliminary data.</text>
</comment>
<gene>
    <name evidence="2" type="ORF">AHMF7616_04223</name>
</gene>
<keyword evidence="1" id="KW-1133">Transmembrane helix</keyword>
<evidence type="ECO:0000256" key="1">
    <source>
        <dbReference type="SAM" id="Phobius"/>
    </source>
</evidence>
<name>A0A369QKZ7_9BACT</name>
<accession>A0A369QKZ7</accession>
<keyword evidence="1" id="KW-0812">Transmembrane</keyword>
<evidence type="ECO:0000313" key="3">
    <source>
        <dbReference type="Proteomes" id="UP000253919"/>
    </source>
</evidence>
<dbReference type="OrthoDB" id="645173at2"/>
<feature type="transmembrane region" description="Helical" evidence="1">
    <location>
        <begin position="101"/>
        <end position="121"/>
    </location>
</feature>
<protein>
    <submittedName>
        <fullName evidence="2">Uncharacterized protein</fullName>
    </submittedName>
</protein>
<evidence type="ECO:0000313" key="2">
    <source>
        <dbReference type="EMBL" id="RDC65593.1"/>
    </source>
</evidence>
<dbReference type="AlphaFoldDB" id="A0A369QKZ7"/>
<keyword evidence="3" id="KW-1185">Reference proteome</keyword>
<reference evidence="2 3" key="1">
    <citation type="submission" date="2018-04" db="EMBL/GenBank/DDBJ databases">
        <title>Adhaeribacter sp. HMF7616 genome sequencing and assembly.</title>
        <authorList>
            <person name="Kang H."/>
            <person name="Kang J."/>
            <person name="Cha I."/>
            <person name="Kim H."/>
            <person name="Joh K."/>
        </authorList>
    </citation>
    <scope>NUCLEOTIDE SEQUENCE [LARGE SCALE GENOMIC DNA]</scope>
    <source>
        <strain evidence="2 3">HMF7616</strain>
    </source>
</reference>